<dbReference type="RefSeq" id="WP_052791226.1">
    <property type="nucleotide sequence ID" value="NZ_JAWWYB010000005.1"/>
</dbReference>
<reference evidence="1" key="1">
    <citation type="journal article" date="2015" name="Appl. Environ. Microbiol.">
        <title>Discovery of a conjugative megaplasmid in Bifidobacterium breve.</title>
        <authorList>
            <person name="Bottacini F."/>
            <person name="O'Connell Motherway M."/>
            <person name="Casey E."/>
            <person name="McDonnell B."/>
            <person name="Mahony J."/>
            <person name="Ventura M."/>
            <person name="van Sinderen D."/>
        </authorList>
    </citation>
    <scope>NUCLEOTIDE SEQUENCE</scope>
    <source>
        <strain evidence="1">JCM 7017</strain>
        <plasmid evidence="1">megaplasmid pMP7017</plasmid>
    </source>
</reference>
<name>A0A0A0UZ37_BIFBR</name>
<accession>A0A0A0UZ37</accession>
<keyword evidence="1" id="KW-0614">Plasmid</keyword>
<dbReference type="EMBL" id="KM406416">
    <property type="protein sequence ID" value="AIW55160.1"/>
    <property type="molecule type" value="Genomic_DNA"/>
</dbReference>
<sequence length="105" mass="11865">MSEQKAWQPSTMQVETAAMALRAQQMRLWNLVEESATVGRCWNQTPAWLRCEYRQAAAAMLRAARSHTPESLAVKHAPAIKQLEDKAADAEEKQIKELLGKETRS</sequence>
<geneLocation type="plasmid" evidence="1">
    <name>megaplasmid pMP7017</name>
</geneLocation>
<dbReference type="AlphaFoldDB" id="A0A0A0UZ37"/>
<protein>
    <submittedName>
        <fullName evidence="1">Uncharacterized protein</fullName>
    </submittedName>
</protein>
<evidence type="ECO:0000313" key="1">
    <source>
        <dbReference type="EMBL" id="AIW55160.1"/>
    </source>
</evidence>
<gene>
    <name evidence="1" type="ORF">B7017_p0106</name>
</gene>
<proteinExistence type="predicted"/>
<organism evidence="1">
    <name type="scientific">Bifidobacterium breve</name>
    <dbReference type="NCBI Taxonomy" id="1685"/>
    <lineage>
        <taxon>Bacteria</taxon>
        <taxon>Bacillati</taxon>
        <taxon>Actinomycetota</taxon>
        <taxon>Actinomycetes</taxon>
        <taxon>Bifidobacteriales</taxon>
        <taxon>Bifidobacteriaceae</taxon>
        <taxon>Bifidobacterium</taxon>
    </lineage>
</organism>